<keyword evidence="2" id="KW-1185">Reference proteome</keyword>
<evidence type="ECO:0000313" key="2">
    <source>
        <dbReference type="Proteomes" id="UP000262172"/>
    </source>
</evidence>
<sequence length="100" mass="11206">MLTVAQPKVRAWNDVEWRDRYLHIIDDDEHAADMLAEVFSGVDQRHPFALCGVSLVCFGPNRSAMDAQPYCPECLALCGPEDSAGEYVPERARPAPTFHM</sequence>
<dbReference type="AlphaFoldDB" id="A0A371NWI4"/>
<organism evidence="1 2">
    <name type="scientific">Microbacterium bovistercoris</name>
    <dbReference type="NCBI Taxonomy" id="2293570"/>
    <lineage>
        <taxon>Bacteria</taxon>
        <taxon>Bacillati</taxon>
        <taxon>Actinomycetota</taxon>
        <taxon>Actinomycetes</taxon>
        <taxon>Micrococcales</taxon>
        <taxon>Microbacteriaceae</taxon>
        <taxon>Microbacterium</taxon>
    </lineage>
</organism>
<protein>
    <submittedName>
        <fullName evidence="1">Uncharacterized protein</fullName>
    </submittedName>
</protein>
<dbReference type="Proteomes" id="UP000262172">
    <property type="component" value="Unassembled WGS sequence"/>
</dbReference>
<name>A0A371NWI4_9MICO</name>
<comment type="caution">
    <text evidence="1">The sequence shown here is derived from an EMBL/GenBank/DDBJ whole genome shotgun (WGS) entry which is preliminary data.</text>
</comment>
<reference evidence="1 2" key="1">
    <citation type="submission" date="2018-08" db="EMBL/GenBank/DDBJ databases">
        <title>Isolation, diversity and antifungal activity of Actinobacteria from cow dung.</title>
        <authorList>
            <person name="Ling L."/>
        </authorList>
    </citation>
    <scope>NUCLEOTIDE SEQUENCE [LARGE SCALE GENOMIC DNA]</scope>
    <source>
        <strain evidence="1 2">NEAU-LLE</strain>
    </source>
</reference>
<dbReference type="RefSeq" id="WP_116241074.1">
    <property type="nucleotide sequence ID" value="NZ_QUAB01000017.1"/>
</dbReference>
<dbReference type="EMBL" id="QUAB01000017">
    <property type="protein sequence ID" value="REJ07382.1"/>
    <property type="molecule type" value="Genomic_DNA"/>
</dbReference>
<proteinExistence type="predicted"/>
<gene>
    <name evidence="1" type="ORF">DY023_04065</name>
</gene>
<accession>A0A371NWI4</accession>
<evidence type="ECO:0000313" key="1">
    <source>
        <dbReference type="EMBL" id="REJ07382.1"/>
    </source>
</evidence>
<dbReference type="OrthoDB" id="4730533at2"/>